<proteinExistence type="predicted"/>
<evidence type="ECO:0000313" key="5">
    <source>
        <dbReference type="Proteomes" id="UP000183988"/>
    </source>
</evidence>
<dbReference type="Proteomes" id="UP000183988">
    <property type="component" value="Unassembled WGS sequence"/>
</dbReference>
<dbReference type="PANTHER" id="PTHR42919:SF8">
    <property type="entry name" value="N-ALPHA-ACETYLTRANSFERASE 50"/>
    <property type="match status" value="1"/>
</dbReference>
<feature type="domain" description="N-acetyltransferase" evidence="3">
    <location>
        <begin position="1"/>
        <end position="156"/>
    </location>
</feature>
<evidence type="ECO:0000256" key="1">
    <source>
        <dbReference type="ARBA" id="ARBA00022679"/>
    </source>
</evidence>
<dbReference type="RefSeq" id="WP_072889457.1">
    <property type="nucleotide sequence ID" value="NZ_FQVW01000012.1"/>
</dbReference>
<dbReference type="GO" id="GO:0016747">
    <property type="term" value="F:acyltransferase activity, transferring groups other than amino-acyl groups"/>
    <property type="evidence" value="ECO:0007669"/>
    <property type="project" value="InterPro"/>
</dbReference>
<reference evidence="4 5" key="1">
    <citation type="submission" date="2016-11" db="EMBL/GenBank/DDBJ databases">
        <authorList>
            <person name="Jaros S."/>
            <person name="Januszkiewicz K."/>
            <person name="Wedrychowicz H."/>
        </authorList>
    </citation>
    <scope>NUCLEOTIDE SEQUENCE [LARGE SCALE GENOMIC DNA]</scope>
    <source>
        <strain evidence="4 5">IBRC-M 10683</strain>
    </source>
</reference>
<protein>
    <submittedName>
        <fullName evidence="4">Ribosomal protein S18 acetylase RimI</fullName>
    </submittedName>
</protein>
<dbReference type="CDD" id="cd04301">
    <property type="entry name" value="NAT_SF"/>
    <property type="match status" value="1"/>
</dbReference>
<dbReference type="PROSITE" id="PS51186">
    <property type="entry name" value="GNAT"/>
    <property type="match status" value="1"/>
</dbReference>
<dbReference type="InterPro" id="IPR016181">
    <property type="entry name" value="Acyl_CoA_acyltransferase"/>
</dbReference>
<organism evidence="4 5">
    <name type="scientific">Ornithinibacillus halophilus</name>
    <dbReference type="NCBI Taxonomy" id="930117"/>
    <lineage>
        <taxon>Bacteria</taxon>
        <taxon>Bacillati</taxon>
        <taxon>Bacillota</taxon>
        <taxon>Bacilli</taxon>
        <taxon>Bacillales</taxon>
        <taxon>Bacillaceae</taxon>
        <taxon>Ornithinibacillus</taxon>
    </lineage>
</organism>
<keyword evidence="1" id="KW-0808">Transferase</keyword>
<keyword evidence="4" id="KW-0689">Ribosomal protein</keyword>
<dbReference type="InterPro" id="IPR051556">
    <property type="entry name" value="N-term/lysine_N-AcTrnsfr"/>
</dbReference>
<dbReference type="STRING" id="930117.SAMN05216225_101211"/>
<keyword evidence="2" id="KW-0012">Acyltransferase</keyword>
<dbReference type="OrthoDB" id="1821130at2"/>
<evidence type="ECO:0000256" key="2">
    <source>
        <dbReference type="ARBA" id="ARBA00023315"/>
    </source>
</evidence>
<dbReference type="Gene3D" id="3.40.630.30">
    <property type="match status" value="1"/>
</dbReference>
<keyword evidence="5" id="KW-1185">Reference proteome</keyword>
<dbReference type="GO" id="GO:0005840">
    <property type="term" value="C:ribosome"/>
    <property type="evidence" value="ECO:0007669"/>
    <property type="project" value="UniProtKB-KW"/>
</dbReference>
<evidence type="ECO:0000313" key="4">
    <source>
        <dbReference type="EMBL" id="SHG00285.1"/>
    </source>
</evidence>
<evidence type="ECO:0000259" key="3">
    <source>
        <dbReference type="PROSITE" id="PS51186"/>
    </source>
</evidence>
<sequence>MKIRKYKPIDEKDWLRCRIISFLDTSYFDNVLKEKETYDNSSIELVAVHEEQVVGLIDIEYEEKEKTVCTQSNGLGGMIWHIAVHPDYQRLGIGKKLLTEAEKLARECGLTYLEAWTRDDPWVLDWYKKSGFVKTTDYLHVYLEGTNEIQGTLTAEVSSLIPQTVFAHYTGENKEEIRKKFNRVHDCNGFVKYL</sequence>
<dbReference type="Pfam" id="PF00583">
    <property type="entry name" value="Acetyltransf_1"/>
    <property type="match status" value="1"/>
</dbReference>
<dbReference type="EMBL" id="FQVW01000012">
    <property type="protein sequence ID" value="SHG00285.1"/>
    <property type="molecule type" value="Genomic_DNA"/>
</dbReference>
<gene>
    <name evidence="4" type="ORF">SAMN05216225_101211</name>
</gene>
<dbReference type="SUPFAM" id="SSF55729">
    <property type="entry name" value="Acyl-CoA N-acyltransferases (Nat)"/>
    <property type="match status" value="1"/>
</dbReference>
<accession>A0A1M5G957</accession>
<dbReference type="InterPro" id="IPR000182">
    <property type="entry name" value="GNAT_dom"/>
</dbReference>
<dbReference type="PANTHER" id="PTHR42919">
    <property type="entry name" value="N-ALPHA-ACETYLTRANSFERASE"/>
    <property type="match status" value="1"/>
</dbReference>
<name>A0A1M5G957_9BACI</name>
<keyword evidence="4" id="KW-0687">Ribonucleoprotein</keyword>
<dbReference type="AlphaFoldDB" id="A0A1M5G957"/>